<dbReference type="RefSeq" id="WP_009139816.1">
    <property type="nucleotide sequence ID" value="NZ_JH815199.1"/>
</dbReference>
<dbReference type="InterPro" id="IPR002696">
    <property type="entry name" value="Membr_insert_effic_factor_YidD"/>
</dbReference>
<dbReference type="NCBIfam" id="TIGR00278">
    <property type="entry name" value="membrane protein insertion efficiency factor YidD"/>
    <property type="match status" value="1"/>
</dbReference>
<dbReference type="eggNOG" id="COG0759">
    <property type="taxonomic scope" value="Bacteria"/>
</dbReference>
<dbReference type="HOGENOM" id="CLU_144811_6_1_11"/>
<gene>
    <name evidence="2" type="ORF">HMPREF9451_01631</name>
</gene>
<proteinExistence type="inferred from homology"/>
<comment type="caution">
    <text evidence="2">The sequence shown here is derived from an EMBL/GenBank/DDBJ whole genome shotgun (WGS) entry which is preliminary data.</text>
</comment>
<dbReference type="PANTHER" id="PTHR33383">
    <property type="entry name" value="MEMBRANE PROTEIN INSERTION EFFICIENCY FACTOR-RELATED"/>
    <property type="match status" value="1"/>
</dbReference>
<keyword evidence="3" id="KW-1185">Reference proteome</keyword>
<dbReference type="HAMAP" id="MF_00386">
    <property type="entry name" value="UPF0161_YidD"/>
    <property type="match status" value="1"/>
</dbReference>
<comment type="function">
    <text evidence="1">Could be involved in insertion of integral membrane proteins into the membrane.</text>
</comment>
<evidence type="ECO:0000313" key="3">
    <source>
        <dbReference type="Proteomes" id="UP000006069"/>
    </source>
</evidence>
<organism evidence="2 3">
    <name type="scientific">Slackia piriformis YIT 12062</name>
    <dbReference type="NCBI Taxonomy" id="742818"/>
    <lineage>
        <taxon>Bacteria</taxon>
        <taxon>Bacillati</taxon>
        <taxon>Actinomycetota</taxon>
        <taxon>Coriobacteriia</taxon>
        <taxon>Eggerthellales</taxon>
        <taxon>Eggerthellaceae</taxon>
        <taxon>Slackia</taxon>
    </lineage>
</organism>
<dbReference type="FunCoup" id="K0YIX4">
    <property type="interactions" value="19"/>
</dbReference>
<comment type="similarity">
    <text evidence="1">Belongs to the UPF0161 family.</text>
</comment>
<dbReference type="Pfam" id="PF01809">
    <property type="entry name" value="YidD"/>
    <property type="match status" value="1"/>
</dbReference>
<name>K0YIX4_9ACTN</name>
<evidence type="ECO:0000256" key="1">
    <source>
        <dbReference type="HAMAP-Rule" id="MF_00386"/>
    </source>
</evidence>
<sequence>MSLKSVFCFMGTLPSRAALGLIMFYRSAISPLFPACCRYIPTCSEYGMIAIRRFGFIKGGWLTIKRICRCHPFHPGGYDPVPDEL</sequence>
<accession>K0YIX4</accession>
<evidence type="ECO:0000313" key="2">
    <source>
        <dbReference type="EMBL" id="EJZ83118.1"/>
    </source>
</evidence>
<dbReference type="GO" id="GO:0005886">
    <property type="term" value="C:plasma membrane"/>
    <property type="evidence" value="ECO:0007669"/>
    <property type="project" value="UniProtKB-SubCell"/>
</dbReference>
<dbReference type="InParanoid" id="K0YIX4"/>
<keyword evidence="1" id="KW-1003">Cell membrane</keyword>
<dbReference type="Proteomes" id="UP000006069">
    <property type="component" value="Unassembled WGS sequence"/>
</dbReference>
<dbReference type="AlphaFoldDB" id="K0YIX4"/>
<dbReference type="EMBL" id="ADMD01000009">
    <property type="protein sequence ID" value="EJZ83118.1"/>
    <property type="molecule type" value="Genomic_DNA"/>
</dbReference>
<keyword evidence="1" id="KW-0472">Membrane</keyword>
<reference evidence="2 3" key="1">
    <citation type="submission" date="2012-08" db="EMBL/GenBank/DDBJ databases">
        <title>The Genome Sequence of Slackia piriformis YIT 12062.</title>
        <authorList>
            <consortium name="The Broad Institute Genome Sequencing Platform"/>
            <person name="Earl A."/>
            <person name="Ward D."/>
            <person name="Feldgarden M."/>
            <person name="Gevers D."/>
            <person name="Morotomi M."/>
            <person name="Walker B."/>
            <person name="Young S.K."/>
            <person name="Zeng Q."/>
            <person name="Gargeya S."/>
            <person name="Fitzgerald M."/>
            <person name="Haas B."/>
            <person name="Abouelleil A."/>
            <person name="Alvarado L."/>
            <person name="Arachchi H.M."/>
            <person name="Berlin A.M."/>
            <person name="Chapman S.B."/>
            <person name="Goldberg J."/>
            <person name="Griggs A."/>
            <person name="Gujja S."/>
            <person name="Hansen M."/>
            <person name="Howarth C."/>
            <person name="Imamovic A."/>
            <person name="Larimer J."/>
            <person name="McCowen C."/>
            <person name="Montmayeur A."/>
            <person name="Murphy C."/>
            <person name="Neiman D."/>
            <person name="Pearson M."/>
            <person name="Priest M."/>
            <person name="Roberts A."/>
            <person name="Saif S."/>
            <person name="Shea T."/>
            <person name="Sisk P."/>
            <person name="Sykes S."/>
            <person name="Wortman J."/>
            <person name="Nusbaum C."/>
            <person name="Birren B."/>
        </authorList>
    </citation>
    <scope>NUCLEOTIDE SEQUENCE [LARGE SCALE GENOMIC DNA]</scope>
    <source>
        <strain evidence="2 3">YIT 12062</strain>
    </source>
</reference>
<dbReference type="OrthoDB" id="9801753at2"/>
<dbReference type="PANTHER" id="PTHR33383:SF1">
    <property type="entry name" value="MEMBRANE PROTEIN INSERTION EFFICIENCY FACTOR-RELATED"/>
    <property type="match status" value="1"/>
</dbReference>
<comment type="subcellular location">
    <subcellularLocation>
        <location evidence="1">Cell membrane</location>
        <topology evidence="1">Peripheral membrane protein</topology>
        <orientation evidence="1">Cytoplasmic side</orientation>
    </subcellularLocation>
</comment>
<protein>
    <recommendedName>
        <fullName evidence="1">Putative membrane protein insertion efficiency factor</fullName>
    </recommendedName>
</protein>
<dbReference type="SMART" id="SM01234">
    <property type="entry name" value="Haemolytic"/>
    <property type="match status" value="1"/>
</dbReference>